<gene>
    <name evidence="12" type="ORF">mMyoMyo1_002437</name>
</gene>
<dbReference type="PANTHER" id="PTHR15484:SF8">
    <property type="entry name" value="DNA-DIRECTED RNA POLYMERASE I SUBUNIT RPA34"/>
    <property type="match status" value="1"/>
</dbReference>
<sequence length="634" mass="67632">MSERLRGVPAEAWWGSTSRQTSNQLLPGADLQEQRSSMVVCSAQMGISRSSAHKASGLPATPPRPRTLWALPSQAPPPRLHVVGGGAGRLSYGSAGAVGPGMAGVPSGGAARFSCPPNFTATPPSSECTRFSLEALTGPDTELWLIQAPVDFAPDCLNGRLVPLSGSHMVKGKVAGKRHRYRVLSTGSPQAGEATLLAPSAGAEGGLTCAPAPKGSLRILEGPQESLPGIPLQPIPTSPPPQIPPGLRPRFCAFGGSPPVTGPGSALALRSPASGRRKKKRHVSEVSVPGEAVNGHGTLEADTALGPPEMDVGKKKKKQHPNELEAMKPEPGAEVLEPPGVLFPSTSKKKKKKPKETEMGVLEPEERTVELELMVKTEPLQETVLSPTKKRKRHKGTEGMEAVEGMRAEFQLQVKEEPQEEAIPLLCSKKKKKGKGHRVLVEPGTEAVEPEMSTLELPGERMEPELPRGEGEPQAEAALASTKKRKKKEKWQSPMMEPKTEVVEPQEEVMVPGLPGDLEPQAALASPKKKKKKERGHRRTEPGTEATDPGGEMTEPEARADPASTKKRKKWGQESGVPETASQEGVPETASQEGVPETASQEGVPEPPLNPESGEVAPTRREKKKKKKLQQDPV</sequence>
<evidence type="ECO:0000256" key="2">
    <source>
        <dbReference type="ARBA" id="ARBA00022553"/>
    </source>
</evidence>
<evidence type="ECO:0000256" key="1">
    <source>
        <dbReference type="ARBA" id="ARBA00004604"/>
    </source>
</evidence>
<feature type="region of interest" description="Disordered" evidence="11">
    <location>
        <begin position="431"/>
        <end position="634"/>
    </location>
</feature>
<dbReference type="Proteomes" id="UP000527355">
    <property type="component" value="Unassembled WGS sequence"/>
</dbReference>
<comment type="similarity">
    <text evidence="5">Belongs to the eukaryotic RPA34 RNA polymerase subunit family.</text>
</comment>
<dbReference type="GO" id="GO:0006360">
    <property type="term" value="P:transcription by RNA polymerase I"/>
    <property type="evidence" value="ECO:0007669"/>
    <property type="project" value="InterPro"/>
</dbReference>
<reference evidence="12 13" key="1">
    <citation type="journal article" date="2020" name="Nature">
        <title>Six reference-quality genomes reveal evolution of bat adaptations.</title>
        <authorList>
            <person name="Jebb D."/>
            <person name="Huang Z."/>
            <person name="Pippel M."/>
            <person name="Hughes G.M."/>
            <person name="Lavrichenko K."/>
            <person name="Devanna P."/>
            <person name="Winkler S."/>
            <person name="Jermiin L.S."/>
            <person name="Skirmuntt E.C."/>
            <person name="Katzourakis A."/>
            <person name="Burkitt-Gray L."/>
            <person name="Ray D.A."/>
            <person name="Sullivan K.A.M."/>
            <person name="Roscito J.G."/>
            <person name="Kirilenko B.M."/>
            <person name="Davalos L.M."/>
            <person name="Corthals A.P."/>
            <person name="Power M.L."/>
            <person name="Jones G."/>
            <person name="Ransome R.D."/>
            <person name="Dechmann D.K.N."/>
            <person name="Locatelli A.G."/>
            <person name="Puechmaille S.J."/>
            <person name="Fedrigo O."/>
            <person name="Jarvis E.D."/>
            <person name="Hiller M."/>
            <person name="Vernes S.C."/>
            <person name="Myers E.W."/>
            <person name="Teeling E.C."/>
        </authorList>
    </citation>
    <scope>NUCLEOTIDE SEQUENCE [LARGE SCALE GENOMIC DNA]</scope>
    <source>
        <strain evidence="12">MMyoMyo1</strain>
        <tissue evidence="12">Flight muscle</tissue>
    </source>
</reference>
<feature type="region of interest" description="Disordered" evidence="11">
    <location>
        <begin position="214"/>
        <end position="366"/>
    </location>
</feature>
<feature type="region of interest" description="Disordered" evidence="11">
    <location>
        <begin position="378"/>
        <end position="402"/>
    </location>
</feature>
<comment type="caution">
    <text evidence="12">The sequence shown here is derived from an EMBL/GenBank/DDBJ whole genome shotgun (WGS) entry which is preliminary data.</text>
</comment>
<name>A0A7J7SAL4_MYOMY</name>
<evidence type="ECO:0000256" key="5">
    <source>
        <dbReference type="ARBA" id="ARBA00061467"/>
    </source>
</evidence>
<dbReference type="EMBL" id="JABWUV010000019">
    <property type="protein sequence ID" value="KAF6285344.1"/>
    <property type="molecule type" value="Genomic_DNA"/>
</dbReference>
<evidence type="ECO:0000256" key="9">
    <source>
        <dbReference type="ARBA" id="ARBA00079154"/>
    </source>
</evidence>
<dbReference type="VEuPathDB" id="HostDB:GeneID_118674117"/>
<dbReference type="FunFam" id="6.20.250.70:FF:000001">
    <property type="entry name" value="DNA-directed RNA polymerase I subunit RPA34"/>
    <property type="match status" value="1"/>
</dbReference>
<keyword evidence="13" id="KW-1185">Reference proteome</keyword>
<evidence type="ECO:0000256" key="11">
    <source>
        <dbReference type="SAM" id="MobiDB-lite"/>
    </source>
</evidence>
<dbReference type="Pfam" id="PF08208">
    <property type="entry name" value="RNA_polI_A34"/>
    <property type="match status" value="1"/>
</dbReference>
<keyword evidence="4" id="KW-0539">Nucleus</keyword>
<dbReference type="InterPro" id="IPR013240">
    <property type="entry name" value="DNA-dir_RNA_pol1_su_RPA34"/>
</dbReference>
<evidence type="ECO:0000313" key="13">
    <source>
        <dbReference type="Proteomes" id="UP000527355"/>
    </source>
</evidence>
<feature type="compositionally biased region" description="Basic and acidic residues" evidence="11">
    <location>
        <begin position="458"/>
        <end position="471"/>
    </location>
</feature>
<evidence type="ECO:0000256" key="3">
    <source>
        <dbReference type="ARBA" id="ARBA00022990"/>
    </source>
</evidence>
<dbReference type="GO" id="GO:0003723">
    <property type="term" value="F:RNA binding"/>
    <property type="evidence" value="ECO:0007669"/>
    <property type="project" value="TreeGrafter"/>
</dbReference>
<evidence type="ECO:0000256" key="6">
    <source>
        <dbReference type="ARBA" id="ARBA00063634"/>
    </source>
</evidence>
<dbReference type="AlphaFoldDB" id="A0A7J7SAL4"/>
<feature type="compositionally biased region" description="Pro residues" evidence="11">
    <location>
        <begin position="231"/>
        <end position="247"/>
    </location>
</feature>
<dbReference type="GO" id="GO:0005736">
    <property type="term" value="C:RNA polymerase I complex"/>
    <property type="evidence" value="ECO:0007669"/>
    <property type="project" value="TreeGrafter"/>
</dbReference>
<dbReference type="GO" id="GO:0009303">
    <property type="term" value="P:rRNA transcription"/>
    <property type="evidence" value="ECO:0007669"/>
    <property type="project" value="UniProtKB-ARBA"/>
</dbReference>
<dbReference type="Gene3D" id="6.20.250.70">
    <property type="match status" value="1"/>
</dbReference>
<evidence type="ECO:0000313" key="12">
    <source>
        <dbReference type="EMBL" id="KAF6285344.1"/>
    </source>
</evidence>
<evidence type="ECO:0000256" key="10">
    <source>
        <dbReference type="ARBA" id="ARBA00083122"/>
    </source>
</evidence>
<organism evidence="12 13">
    <name type="scientific">Myotis myotis</name>
    <name type="common">Greater mouse-eared bat</name>
    <name type="synonym">Vespertilio myotis</name>
    <dbReference type="NCBI Taxonomy" id="51298"/>
    <lineage>
        <taxon>Eukaryota</taxon>
        <taxon>Metazoa</taxon>
        <taxon>Chordata</taxon>
        <taxon>Craniata</taxon>
        <taxon>Vertebrata</taxon>
        <taxon>Euteleostomi</taxon>
        <taxon>Mammalia</taxon>
        <taxon>Eutheria</taxon>
        <taxon>Laurasiatheria</taxon>
        <taxon>Chiroptera</taxon>
        <taxon>Yangochiroptera</taxon>
        <taxon>Vespertilionidae</taxon>
        <taxon>Myotis</taxon>
    </lineage>
</organism>
<keyword evidence="2" id="KW-0597">Phosphoprotein</keyword>
<evidence type="ECO:0000256" key="8">
    <source>
        <dbReference type="ARBA" id="ARBA00077335"/>
    </source>
</evidence>
<comment type="subcellular location">
    <subcellularLocation>
        <location evidence="1">Nucleus</location>
        <location evidence="1">Nucleolus</location>
    </subcellularLocation>
</comment>
<protein>
    <recommendedName>
        <fullName evidence="7">DNA-directed RNA polymerase I subunit RPA34</fullName>
    </recommendedName>
    <alternativeName>
        <fullName evidence="9">A34.5</fullName>
    </alternativeName>
    <alternativeName>
        <fullName evidence="10">DNA-directed RNA polymerase I subunit G</fullName>
    </alternativeName>
    <alternativeName>
        <fullName evidence="8">RNA polymerase I-associated factor PAF49</fullName>
    </alternativeName>
</protein>
<evidence type="ECO:0000256" key="4">
    <source>
        <dbReference type="ARBA" id="ARBA00023242"/>
    </source>
</evidence>
<evidence type="ECO:0000256" key="7">
    <source>
        <dbReference type="ARBA" id="ARBA00073463"/>
    </source>
</evidence>
<comment type="subunit">
    <text evidence="6">Component of the RNA polymerase I (Pol I) complex consisting of 13 subunits: a ten-subunit catalytic core composed of POLR1A/RPA1, POLR1B/RPA2, POLR1C/RPAC1, POLR1D/RPAC2, POLR1H/RPA12, POLR2E/RPABC1, POLR2F/RPABC2, POLR2H/RPABC3, POLR2K/RPABC4 and POLR2L/RPABC5; a mobile stalk subunit POLR1F/RPA43 protruding from the core and additional subunits homologous to general transcription factors POLR1E/RPA49 and POLR1G/RPA34. Forms a heterodimer with POLR1E/RPA49. Part of Pol I pre-initiation complex (PIC), in which Pol I core assembles with RRN3 and promoter-bound UTBF and SL1/TIF-IB complex. Interacts with TAF1A thereby associates with the SL1/TIF-IB complex. Interacts with UBTF. Interacts with POLR1E/PRAF1 through its N-terminal region.</text>
</comment>
<keyword evidence="3" id="KW-0007">Acetylation</keyword>
<accession>A0A7J7SAL4</accession>
<proteinExistence type="inferred from homology"/>
<feature type="compositionally biased region" description="Basic residues" evidence="11">
    <location>
        <begin position="527"/>
        <end position="538"/>
    </location>
</feature>
<dbReference type="PANTHER" id="PTHR15484">
    <property type="entry name" value="DNA-DIRECTED RNA POLYMERASE I SUBUNIT RPA34"/>
    <property type="match status" value="1"/>
</dbReference>